<sequence length="114" mass="13406">MMDAITRCNMQLDNITYRKVSRRWRHYLPASFADAVIGGSRNIDGERMRVHFTGNQIGYEVPNCRMIIAPVCYLGKWSCYYWDFMNKKIILLDPMKMNMNPATVELTTIGWYLL</sequence>
<accession>A0A2T7DLB8</accession>
<evidence type="ECO:0000313" key="1">
    <source>
        <dbReference type="EMBL" id="PUZ56379.1"/>
    </source>
</evidence>
<dbReference type="EMBL" id="CM009753">
    <property type="protein sequence ID" value="PUZ56379.1"/>
    <property type="molecule type" value="Genomic_DNA"/>
</dbReference>
<keyword evidence="2" id="KW-1185">Reference proteome</keyword>
<proteinExistence type="predicted"/>
<reference evidence="1 2" key="1">
    <citation type="submission" date="2018-04" db="EMBL/GenBank/DDBJ databases">
        <title>WGS assembly of Panicum hallii var. hallii HAL2.</title>
        <authorList>
            <person name="Lovell J."/>
            <person name="Jenkins J."/>
            <person name="Lowry D."/>
            <person name="Mamidi S."/>
            <person name="Sreedasyam A."/>
            <person name="Weng X."/>
            <person name="Barry K."/>
            <person name="Bonette J."/>
            <person name="Campitelli B."/>
            <person name="Daum C."/>
            <person name="Gordon S."/>
            <person name="Gould B."/>
            <person name="Lipzen A."/>
            <person name="MacQueen A."/>
            <person name="Palacio-Mejia J."/>
            <person name="Plott C."/>
            <person name="Shakirov E."/>
            <person name="Shu S."/>
            <person name="Yoshinaga Y."/>
            <person name="Zane M."/>
            <person name="Rokhsar D."/>
            <person name="Grimwood J."/>
            <person name="Schmutz J."/>
            <person name="Juenger T."/>
        </authorList>
    </citation>
    <scope>NUCLEOTIDE SEQUENCE [LARGE SCALE GENOMIC DNA]</scope>
    <source>
        <strain evidence="2">cv. HAL2</strain>
    </source>
</reference>
<evidence type="ECO:0000313" key="2">
    <source>
        <dbReference type="Proteomes" id="UP000244336"/>
    </source>
</evidence>
<protein>
    <submittedName>
        <fullName evidence="1">Uncharacterized protein</fullName>
    </submittedName>
</protein>
<dbReference type="AlphaFoldDB" id="A0A2T7DLB8"/>
<dbReference type="OrthoDB" id="674105at2759"/>
<name>A0A2T7DLB8_9POAL</name>
<gene>
    <name evidence="1" type="ORF">GQ55_5G293000</name>
</gene>
<organism evidence="1 2">
    <name type="scientific">Panicum hallii var. hallii</name>
    <dbReference type="NCBI Taxonomy" id="1504633"/>
    <lineage>
        <taxon>Eukaryota</taxon>
        <taxon>Viridiplantae</taxon>
        <taxon>Streptophyta</taxon>
        <taxon>Embryophyta</taxon>
        <taxon>Tracheophyta</taxon>
        <taxon>Spermatophyta</taxon>
        <taxon>Magnoliopsida</taxon>
        <taxon>Liliopsida</taxon>
        <taxon>Poales</taxon>
        <taxon>Poaceae</taxon>
        <taxon>PACMAD clade</taxon>
        <taxon>Panicoideae</taxon>
        <taxon>Panicodae</taxon>
        <taxon>Paniceae</taxon>
        <taxon>Panicinae</taxon>
        <taxon>Panicum</taxon>
        <taxon>Panicum sect. Panicum</taxon>
    </lineage>
</organism>
<dbReference type="Proteomes" id="UP000244336">
    <property type="component" value="Chromosome 5"/>
</dbReference>
<dbReference type="Gramene" id="PUZ56379">
    <property type="protein sequence ID" value="PUZ56379"/>
    <property type="gene ID" value="GQ55_5G293000"/>
</dbReference>